<evidence type="ECO:0000313" key="3">
    <source>
        <dbReference type="Proteomes" id="UP000228531"/>
    </source>
</evidence>
<dbReference type="Proteomes" id="UP000228531">
    <property type="component" value="Unassembled WGS sequence"/>
</dbReference>
<feature type="transmembrane region" description="Helical" evidence="1">
    <location>
        <begin position="85"/>
        <end position="105"/>
    </location>
</feature>
<protein>
    <submittedName>
        <fullName evidence="2">Uncharacterized protein</fullName>
    </submittedName>
</protein>
<keyword evidence="3" id="KW-1185">Reference proteome</keyword>
<accession>A0A2M8WPL6</accession>
<feature type="transmembrane region" description="Helical" evidence="1">
    <location>
        <begin position="33"/>
        <end position="55"/>
    </location>
</feature>
<keyword evidence="1" id="KW-1133">Transmembrane helix</keyword>
<evidence type="ECO:0000256" key="1">
    <source>
        <dbReference type="SAM" id="Phobius"/>
    </source>
</evidence>
<evidence type="ECO:0000313" key="2">
    <source>
        <dbReference type="EMBL" id="PJI92863.1"/>
    </source>
</evidence>
<dbReference type="AlphaFoldDB" id="A0A2M8WPL6"/>
<gene>
    <name evidence="2" type="ORF">BC777_1726</name>
</gene>
<organism evidence="2 3">
    <name type="scientific">Yoonia maricola</name>
    <dbReference type="NCBI Taxonomy" id="420999"/>
    <lineage>
        <taxon>Bacteria</taxon>
        <taxon>Pseudomonadati</taxon>
        <taxon>Pseudomonadota</taxon>
        <taxon>Alphaproteobacteria</taxon>
        <taxon>Rhodobacterales</taxon>
        <taxon>Paracoccaceae</taxon>
        <taxon>Yoonia</taxon>
    </lineage>
</organism>
<comment type="caution">
    <text evidence="2">The sequence shown here is derived from an EMBL/GenBank/DDBJ whole genome shotgun (WGS) entry which is preliminary data.</text>
</comment>
<feature type="transmembrane region" description="Helical" evidence="1">
    <location>
        <begin position="9"/>
        <end position="27"/>
    </location>
</feature>
<proteinExistence type="predicted"/>
<keyword evidence="1" id="KW-0472">Membrane</keyword>
<sequence length="113" mass="12784">MNSEDMINGIFRPLVGFFLGTALAYTFQLAQSAGWMFAVGWAVFLMLLFSLVLVLDRFLDWGFGRLTGFGLKKPMQPAKAETPHWFVRFGWVFGVIIGFSAVLLFPEEILGWL</sequence>
<reference evidence="2 3" key="1">
    <citation type="submission" date="2017-11" db="EMBL/GenBank/DDBJ databases">
        <title>Genomic Encyclopedia of Archaeal and Bacterial Type Strains, Phase II (KMG-II): From Individual Species to Whole Genera.</title>
        <authorList>
            <person name="Goeker M."/>
        </authorList>
    </citation>
    <scope>NUCLEOTIDE SEQUENCE [LARGE SCALE GENOMIC DNA]</scope>
    <source>
        <strain evidence="2 3">DSM 29128</strain>
    </source>
</reference>
<name>A0A2M8WPL6_9RHOB</name>
<dbReference type="EMBL" id="PGTY01000001">
    <property type="protein sequence ID" value="PJI92863.1"/>
    <property type="molecule type" value="Genomic_DNA"/>
</dbReference>
<keyword evidence="1" id="KW-0812">Transmembrane</keyword>
<dbReference type="RefSeq" id="WP_100367635.1">
    <property type="nucleotide sequence ID" value="NZ_PGTY01000001.1"/>
</dbReference>